<dbReference type="HAMAP" id="MF_01014">
    <property type="entry name" value="HisA"/>
    <property type="match status" value="1"/>
</dbReference>
<evidence type="ECO:0000256" key="1">
    <source>
        <dbReference type="ARBA" id="ARBA00000901"/>
    </source>
</evidence>
<evidence type="ECO:0000256" key="14">
    <source>
        <dbReference type="RuleBase" id="RU003658"/>
    </source>
</evidence>
<evidence type="ECO:0000256" key="3">
    <source>
        <dbReference type="ARBA" id="ARBA00005133"/>
    </source>
</evidence>
<dbReference type="InterPro" id="IPR011060">
    <property type="entry name" value="RibuloseP-bd_barrel"/>
</dbReference>
<keyword evidence="9 12" id="KW-0368">Histidine biosynthesis</keyword>
<keyword evidence="10 12" id="KW-0413">Isomerase</keyword>
<dbReference type="InterPro" id="IPR023016">
    <property type="entry name" value="HisA/PriA"/>
</dbReference>
<dbReference type="EC" id="5.3.1.16" evidence="5 12"/>
<dbReference type="PANTHER" id="PTHR43090:SF2">
    <property type="entry name" value="1-(5-PHOSPHORIBOSYL)-5-[(5-PHOSPHORIBOSYLAMINO)METHYLIDENEAMINO] IMIDAZOLE-4-CARBOXAMIDE ISOMERASE"/>
    <property type="match status" value="1"/>
</dbReference>
<evidence type="ECO:0000256" key="11">
    <source>
        <dbReference type="ARBA" id="ARBA00030547"/>
    </source>
</evidence>
<dbReference type="GO" id="GO:0000105">
    <property type="term" value="P:L-histidine biosynthetic process"/>
    <property type="evidence" value="ECO:0007669"/>
    <property type="project" value="UniProtKB-UniRule"/>
</dbReference>
<evidence type="ECO:0000256" key="13">
    <source>
        <dbReference type="RuleBase" id="RU003657"/>
    </source>
</evidence>
<evidence type="ECO:0000313" key="16">
    <source>
        <dbReference type="Proteomes" id="UP000051451"/>
    </source>
</evidence>
<comment type="catalytic activity">
    <reaction evidence="1 12 14">
        <text>1-(5-phospho-beta-D-ribosyl)-5-[(5-phospho-beta-D-ribosylamino)methylideneamino]imidazole-4-carboxamide = 5-[(5-phospho-1-deoxy-D-ribulos-1-ylimino)methylamino]-1-(5-phospho-beta-D-ribosyl)imidazole-4-carboxamide</text>
        <dbReference type="Rhea" id="RHEA:15469"/>
        <dbReference type="ChEBI" id="CHEBI:58435"/>
        <dbReference type="ChEBI" id="CHEBI:58525"/>
        <dbReference type="EC" id="5.3.1.16"/>
    </reaction>
</comment>
<dbReference type="RefSeq" id="WP_057871124.1">
    <property type="nucleotide sequence ID" value="NZ_AZGB01000009.1"/>
</dbReference>
<evidence type="ECO:0000256" key="10">
    <source>
        <dbReference type="ARBA" id="ARBA00023235"/>
    </source>
</evidence>
<accession>A0A0R1VMK1</accession>
<dbReference type="FunFam" id="3.20.20.70:FF:000009">
    <property type="entry name" value="1-(5-phosphoribosyl)-5-[(5-phosphoribosylamino)methylideneamino] imidazole-4-carboxamide isomerase"/>
    <property type="match status" value="1"/>
</dbReference>
<name>A0A0R1VMK1_9LACO</name>
<reference evidence="15 16" key="1">
    <citation type="journal article" date="2015" name="Genome Announc.">
        <title>Expanding the biotechnology potential of lactobacilli through comparative genomics of 213 strains and associated genera.</title>
        <authorList>
            <person name="Sun Z."/>
            <person name="Harris H.M."/>
            <person name="McCann A."/>
            <person name="Guo C."/>
            <person name="Argimon S."/>
            <person name="Zhang W."/>
            <person name="Yang X."/>
            <person name="Jeffery I.B."/>
            <person name="Cooney J.C."/>
            <person name="Kagawa T.F."/>
            <person name="Liu W."/>
            <person name="Song Y."/>
            <person name="Salvetti E."/>
            <person name="Wrobel A."/>
            <person name="Rasinkangas P."/>
            <person name="Parkhill J."/>
            <person name="Rea M.C."/>
            <person name="O'Sullivan O."/>
            <person name="Ritari J."/>
            <person name="Douillard F.P."/>
            <person name="Paul Ross R."/>
            <person name="Yang R."/>
            <person name="Briner A.E."/>
            <person name="Felis G.E."/>
            <person name="de Vos W.M."/>
            <person name="Barrangou R."/>
            <person name="Klaenhammer T.R."/>
            <person name="Caufield P.W."/>
            <person name="Cui Y."/>
            <person name="Zhang H."/>
            <person name="O'Toole P.W."/>
        </authorList>
    </citation>
    <scope>NUCLEOTIDE SEQUENCE [LARGE SCALE GENOMIC DNA]</scope>
    <source>
        <strain evidence="15 16">DSM 18630</strain>
    </source>
</reference>
<comment type="similarity">
    <text evidence="4 12 13">Belongs to the HisA/HisF family.</text>
</comment>
<dbReference type="Pfam" id="PF00977">
    <property type="entry name" value="His_biosynth"/>
    <property type="match status" value="1"/>
</dbReference>
<comment type="pathway">
    <text evidence="3 12 14">Amino-acid biosynthesis; L-histidine biosynthesis; L-histidine from 5-phospho-alpha-D-ribose 1-diphosphate: step 4/9.</text>
</comment>
<evidence type="ECO:0000313" key="15">
    <source>
        <dbReference type="EMBL" id="KRM07024.1"/>
    </source>
</evidence>
<dbReference type="STRING" id="1423750.FC89_GL000334"/>
<dbReference type="Proteomes" id="UP000051451">
    <property type="component" value="Unassembled WGS sequence"/>
</dbReference>
<dbReference type="AlphaFoldDB" id="A0A0R1VMK1"/>
<proteinExistence type="inferred from homology"/>
<dbReference type="NCBIfam" id="TIGR00007">
    <property type="entry name" value="1-(5-phosphoribosyl)-5-[(5-phosphoribosylamino)methylideneamino]imidazole-4-carboxamide isomerase"/>
    <property type="match status" value="1"/>
</dbReference>
<dbReference type="GO" id="GO:0000162">
    <property type="term" value="P:L-tryptophan biosynthetic process"/>
    <property type="evidence" value="ECO:0007669"/>
    <property type="project" value="TreeGrafter"/>
</dbReference>
<dbReference type="CDD" id="cd04732">
    <property type="entry name" value="HisA"/>
    <property type="match status" value="1"/>
</dbReference>
<keyword evidence="16" id="KW-1185">Reference proteome</keyword>
<evidence type="ECO:0000256" key="6">
    <source>
        <dbReference type="ARBA" id="ARBA00018464"/>
    </source>
</evidence>
<evidence type="ECO:0000256" key="7">
    <source>
        <dbReference type="ARBA" id="ARBA00022490"/>
    </source>
</evidence>
<gene>
    <name evidence="12" type="primary">hisA</name>
    <name evidence="15" type="ORF">FC89_GL000334</name>
</gene>
<feature type="active site" description="Proton acceptor" evidence="12">
    <location>
        <position position="7"/>
    </location>
</feature>
<evidence type="ECO:0000256" key="5">
    <source>
        <dbReference type="ARBA" id="ARBA00012550"/>
    </source>
</evidence>
<dbReference type="EMBL" id="AZGB01000009">
    <property type="protein sequence ID" value="KRM07024.1"/>
    <property type="molecule type" value="Genomic_DNA"/>
</dbReference>
<dbReference type="GO" id="GO:0003949">
    <property type="term" value="F:1-(5-phosphoribosyl)-5-[(5-phosphoribosylamino)methylideneamino]imidazole-4-carboxamide isomerase activity"/>
    <property type="evidence" value="ECO:0007669"/>
    <property type="project" value="UniProtKB-UniRule"/>
</dbReference>
<dbReference type="InterPro" id="IPR006062">
    <property type="entry name" value="His_biosynth"/>
</dbReference>
<dbReference type="SUPFAM" id="SSF51366">
    <property type="entry name" value="Ribulose-phoshate binding barrel"/>
    <property type="match status" value="1"/>
</dbReference>
<dbReference type="InterPro" id="IPR044524">
    <property type="entry name" value="Isoase_HisA-like"/>
</dbReference>
<dbReference type="InterPro" id="IPR006063">
    <property type="entry name" value="HisA_bact_arch"/>
</dbReference>
<dbReference type="GO" id="GO:0005737">
    <property type="term" value="C:cytoplasm"/>
    <property type="evidence" value="ECO:0007669"/>
    <property type="project" value="UniProtKB-SubCell"/>
</dbReference>
<keyword evidence="8 12" id="KW-0028">Amino-acid biosynthesis</keyword>
<evidence type="ECO:0000256" key="9">
    <source>
        <dbReference type="ARBA" id="ARBA00023102"/>
    </source>
</evidence>
<organism evidence="15 16">
    <name type="scientific">Liquorilactobacillus ghanensis DSM 18630</name>
    <dbReference type="NCBI Taxonomy" id="1423750"/>
    <lineage>
        <taxon>Bacteria</taxon>
        <taxon>Bacillati</taxon>
        <taxon>Bacillota</taxon>
        <taxon>Bacilli</taxon>
        <taxon>Lactobacillales</taxon>
        <taxon>Lactobacillaceae</taxon>
        <taxon>Liquorilactobacillus</taxon>
    </lineage>
</organism>
<dbReference type="PATRIC" id="fig|1423750.3.peg.344"/>
<evidence type="ECO:0000256" key="8">
    <source>
        <dbReference type="ARBA" id="ARBA00022605"/>
    </source>
</evidence>
<dbReference type="OrthoDB" id="9807749at2"/>
<comment type="caution">
    <text evidence="15">The sequence shown here is derived from an EMBL/GenBank/DDBJ whole genome shotgun (WGS) entry which is preliminary data.</text>
</comment>
<dbReference type="Gene3D" id="3.20.20.70">
    <property type="entry name" value="Aldolase class I"/>
    <property type="match status" value="1"/>
</dbReference>
<keyword evidence="7 12" id="KW-0963">Cytoplasm</keyword>
<feature type="active site" description="Proton donor" evidence="12">
    <location>
        <position position="129"/>
    </location>
</feature>
<dbReference type="InterPro" id="IPR013785">
    <property type="entry name" value="Aldolase_TIM"/>
</dbReference>
<sequence>MIFPAIDLQNGQSVRLFQGDFNQRTLIDQSPATQARRFEAARVGCLHLVDLDGAKTGKPQNAAVITSIRQAFSGLLELGGGIRDLTTVAYYLNLGIDRVIIGSAVLSDPEFVKAALKKYGAAKIVIGIDGQNGQVAVNGWLEQTQTKMAALIGQVAAAGAKIFVVTDVSRDGTLQGPNLKLLTELQQQFKDCTIVASGGIRDLADIRQLRQHQIQNAIVGKALFTGSITLKEIAEVNADVG</sequence>
<dbReference type="PANTHER" id="PTHR43090">
    <property type="entry name" value="1-(5-PHOSPHORIBOSYL)-5-[(5-PHOSPHORIBOSYLAMINO)METHYLIDENEAMINO] IMIDAZOLE-4-CARBOXAMIDE ISOMERASE"/>
    <property type="match status" value="1"/>
</dbReference>
<protein>
    <recommendedName>
        <fullName evidence="6 12">1-(5-phosphoribosyl)-5-[(5-phosphoribosylamino)methylideneamino] imidazole-4-carboxamide isomerase</fullName>
        <ecNumber evidence="5 12">5.3.1.16</ecNumber>
    </recommendedName>
    <alternativeName>
        <fullName evidence="11 12">Phosphoribosylformimino-5-aminoimidazole carboxamide ribotide isomerase</fullName>
    </alternativeName>
</protein>
<dbReference type="UniPathway" id="UPA00031">
    <property type="reaction ID" value="UER00009"/>
</dbReference>
<evidence type="ECO:0000256" key="4">
    <source>
        <dbReference type="ARBA" id="ARBA00009667"/>
    </source>
</evidence>
<comment type="subcellular location">
    <subcellularLocation>
        <location evidence="2 12 14">Cytoplasm</location>
    </subcellularLocation>
</comment>
<dbReference type="GeneID" id="98318389"/>
<evidence type="ECO:0000256" key="12">
    <source>
        <dbReference type="HAMAP-Rule" id="MF_01014"/>
    </source>
</evidence>
<evidence type="ECO:0000256" key="2">
    <source>
        <dbReference type="ARBA" id="ARBA00004496"/>
    </source>
</evidence>